<keyword evidence="4" id="KW-0175">Coiled coil</keyword>
<sequence length="553" mass="60254">MKNAHIDGVTFDTGGPAKASIKATGLASVRNGTTLFEDLDVTVDSSTKLAIMGKNGVGKSTFLHILYGSLPPSAGELSRVGSVFLVEQNLEAPPQTLVKEYVESMLAESVELLQQIEVASEEVSGEIPGAQERLAELLERADRVGAWDTQWRLEKALDAFGMMPYLQAPLESLSTGQKYRVRLAIALALQPQFLLLDEPTNHLDKASIEFLNGQLAQRRGGTVVVTHDGGFVERFATSILDLDPTRDGSHSVYVGSLSSWKEKKAAALVRWREDYAEYCERKAELERRMVGYRAKQITGWRPPKGTYRNARASKTAAILKSTERLIGRMEAELVEVPPPPQEFNLPVVSSAQEEWAFRASELVITREVSLPGELEVDGGDKLLLYGPNGSGKSTLLKALAGELAIRSGKLAVNPALTISYLPQVPPQWDLNRTVRQLCEEEFGSSAEYVIDSCAVPASELSIKASTLSMGQLRRLQLAACLAVPAGLVLLDEPTNHISREFVGVLLEHLNSTSAAVVVASHDQLFIEQLGGWRVLSLGGEGQRVWDTTQSPVV</sequence>
<dbReference type="PANTHER" id="PTHR19211:SF95">
    <property type="entry name" value="ABC TRANSPORTER F FAMILY MEMBER 2"/>
    <property type="match status" value="1"/>
</dbReference>
<keyword evidence="2" id="KW-0547">Nucleotide-binding</keyword>
<evidence type="ECO:0000256" key="1">
    <source>
        <dbReference type="ARBA" id="ARBA00022737"/>
    </source>
</evidence>
<dbReference type="EMBL" id="CP064954">
    <property type="protein sequence ID" value="QPK79278.1"/>
    <property type="molecule type" value="Genomic_DNA"/>
</dbReference>
<name>A0A7T0KGE3_9CORY</name>
<dbReference type="GO" id="GO:0005524">
    <property type="term" value="F:ATP binding"/>
    <property type="evidence" value="ECO:0007669"/>
    <property type="project" value="UniProtKB-KW"/>
</dbReference>
<protein>
    <submittedName>
        <fullName evidence="6">ABC-F family ATP-binding cassette domain-containing protein</fullName>
    </submittedName>
</protein>
<dbReference type="InterPro" id="IPR027417">
    <property type="entry name" value="P-loop_NTPase"/>
</dbReference>
<dbReference type="SUPFAM" id="SSF52540">
    <property type="entry name" value="P-loop containing nucleoside triphosphate hydrolases"/>
    <property type="match status" value="2"/>
</dbReference>
<organism evidence="6 7">
    <name type="scientific">Corynebacterium lizhenjunii</name>
    <dbReference type="NCBI Taxonomy" id="2709394"/>
    <lineage>
        <taxon>Bacteria</taxon>
        <taxon>Bacillati</taxon>
        <taxon>Actinomycetota</taxon>
        <taxon>Actinomycetes</taxon>
        <taxon>Mycobacteriales</taxon>
        <taxon>Corynebacteriaceae</taxon>
        <taxon>Corynebacterium</taxon>
    </lineage>
</organism>
<dbReference type="InterPro" id="IPR003439">
    <property type="entry name" value="ABC_transporter-like_ATP-bd"/>
</dbReference>
<dbReference type="KEGG" id="cliz:G7Y31_00665"/>
<dbReference type="SMART" id="SM00382">
    <property type="entry name" value="AAA"/>
    <property type="match status" value="2"/>
</dbReference>
<keyword evidence="7" id="KW-1185">Reference proteome</keyword>
<accession>A0A7T0KGE3</accession>
<keyword evidence="1" id="KW-0677">Repeat</keyword>
<evidence type="ECO:0000313" key="6">
    <source>
        <dbReference type="EMBL" id="QPK79278.1"/>
    </source>
</evidence>
<dbReference type="PROSITE" id="PS50893">
    <property type="entry name" value="ABC_TRANSPORTER_2"/>
    <property type="match status" value="2"/>
</dbReference>
<dbReference type="AlphaFoldDB" id="A0A7T0KGE3"/>
<evidence type="ECO:0000313" key="7">
    <source>
        <dbReference type="Proteomes" id="UP000594681"/>
    </source>
</evidence>
<feature type="domain" description="ABC transporter" evidence="5">
    <location>
        <begin position="21"/>
        <end position="269"/>
    </location>
</feature>
<dbReference type="InterPro" id="IPR050611">
    <property type="entry name" value="ABCF"/>
</dbReference>
<dbReference type="Pfam" id="PF00005">
    <property type="entry name" value="ABC_tran"/>
    <property type="match status" value="2"/>
</dbReference>
<evidence type="ECO:0000256" key="2">
    <source>
        <dbReference type="ARBA" id="ARBA00022741"/>
    </source>
</evidence>
<dbReference type="Proteomes" id="UP000594681">
    <property type="component" value="Chromosome"/>
</dbReference>
<keyword evidence="3 6" id="KW-0067">ATP-binding</keyword>
<evidence type="ECO:0000256" key="4">
    <source>
        <dbReference type="SAM" id="Coils"/>
    </source>
</evidence>
<gene>
    <name evidence="6" type="ORF">G7Y31_00665</name>
</gene>
<dbReference type="Gene3D" id="3.40.50.300">
    <property type="entry name" value="P-loop containing nucleotide triphosphate hydrolases"/>
    <property type="match status" value="2"/>
</dbReference>
<proteinExistence type="predicted"/>
<dbReference type="InterPro" id="IPR003593">
    <property type="entry name" value="AAA+_ATPase"/>
</dbReference>
<feature type="domain" description="ABC transporter" evidence="5">
    <location>
        <begin position="351"/>
        <end position="552"/>
    </location>
</feature>
<dbReference type="GO" id="GO:0016887">
    <property type="term" value="F:ATP hydrolysis activity"/>
    <property type="evidence" value="ECO:0007669"/>
    <property type="project" value="InterPro"/>
</dbReference>
<reference evidence="6 7" key="1">
    <citation type="submission" date="2020-11" db="EMBL/GenBank/DDBJ databases">
        <title>Corynebacterium sp. ZJ-599.</title>
        <authorList>
            <person name="Zhou J."/>
        </authorList>
    </citation>
    <scope>NUCLEOTIDE SEQUENCE [LARGE SCALE GENOMIC DNA]</scope>
    <source>
        <strain evidence="6 7">ZJ-599</strain>
    </source>
</reference>
<dbReference type="FunFam" id="3.40.50.300:FF:000011">
    <property type="entry name" value="Putative ABC transporter ATP-binding component"/>
    <property type="match status" value="1"/>
</dbReference>
<feature type="coiled-coil region" evidence="4">
    <location>
        <begin position="268"/>
        <end position="295"/>
    </location>
</feature>
<dbReference type="PANTHER" id="PTHR19211">
    <property type="entry name" value="ATP-BINDING TRANSPORT PROTEIN-RELATED"/>
    <property type="match status" value="1"/>
</dbReference>
<evidence type="ECO:0000256" key="3">
    <source>
        <dbReference type="ARBA" id="ARBA00022840"/>
    </source>
</evidence>
<dbReference type="RefSeq" id="WP_165011176.1">
    <property type="nucleotide sequence ID" value="NZ_CP064954.1"/>
</dbReference>
<evidence type="ECO:0000259" key="5">
    <source>
        <dbReference type="PROSITE" id="PS50893"/>
    </source>
</evidence>